<dbReference type="Pfam" id="PF21289">
    <property type="entry name" value="EDC4_C"/>
    <property type="match status" value="1"/>
</dbReference>
<dbReference type="FunFam" id="1.10.220.100:FF:000001">
    <property type="entry name" value="Enhancer of mRNA-decapping protein 4"/>
    <property type="match status" value="1"/>
</dbReference>
<feature type="region of interest" description="Disordered" evidence="8">
    <location>
        <begin position="1014"/>
        <end position="1160"/>
    </location>
</feature>
<feature type="compositionally biased region" description="Polar residues" evidence="8">
    <location>
        <begin position="940"/>
        <end position="955"/>
    </location>
</feature>
<feature type="compositionally biased region" description="Acidic residues" evidence="8">
    <location>
        <begin position="752"/>
        <end position="777"/>
    </location>
</feature>
<evidence type="ECO:0000256" key="1">
    <source>
        <dbReference type="ARBA" id="ARBA00004201"/>
    </source>
</evidence>
<dbReference type="Gene3D" id="2.130.10.10">
    <property type="entry name" value="YVTN repeat-like/Quinoprotein amine dehydrogenase"/>
    <property type="match status" value="1"/>
</dbReference>
<dbReference type="PANTHER" id="PTHR15598:SF5">
    <property type="entry name" value="ENHANCER OF MRNA-DECAPPING PROTEIN 4"/>
    <property type="match status" value="1"/>
</dbReference>
<keyword evidence="4" id="KW-0853">WD repeat</keyword>
<evidence type="ECO:0000256" key="7">
    <source>
        <dbReference type="SAM" id="Coils"/>
    </source>
</evidence>
<evidence type="ECO:0000256" key="2">
    <source>
        <dbReference type="ARBA" id="ARBA00009639"/>
    </source>
</evidence>
<feature type="region of interest" description="Disordered" evidence="8">
    <location>
        <begin position="385"/>
        <end position="406"/>
    </location>
</feature>
<feature type="compositionally biased region" description="Low complexity" evidence="8">
    <location>
        <begin position="544"/>
        <end position="555"/>
    </location>
</feature>
<dbReference type="VEuPathDB" id="VectorBase:AALB000274"/>
<feature type="compositionally biased region" description="Low complexity" evidence="8">
    <location>
        <begin position="700"/>
        <end position="719"/>
    </location>
</feature>
<evidence type="ECO:0000259" key="10">
    <source>
        <dbReference type="Pfam" id="PF21289"/>
    </source>
</evidence>
<reference evidence="11 12" key="1">
    <citation type="journal article" date="2017" name="G3 (Bethesda)">
        <title>The Physical Genome Mapping of Anopheles albimanus Corrected Scaffold Misassemblies and Identified Interarm Rearrangements in Genus Anopheles.</title>
        <authorList>
            <person name="Artemov G.N."/>
            <person name="Peery A.N."/>
            <person name="Jiang X."/>
            <person name="Tu Z."/>
            <person name="Stegniy V.N."/>
            <person name="Sharakhova M.V."/>
            <person name="Sharakhov I.V."/>
        </authorList>
    </citation>
    <scope>NUCLEOTIDE SEQUENCE [LARGE SCALE GENOMIC DNA]</scope>
    <source>
        <strain evidence="11 12">ALBI9_A</strain>
    </source>
</reference>
<feature type="region of interest" description="Disordered" evidence="8">
    <location>
        <begin position="688"/>
        <end position="814"/>
    </location>
</feature>
<evidence type="ECO:0000256" key="8">
    <source>
        <dbReference type="SAM" id="MobiDB-lite"/>
    </source>
</evidence>
<keyword evidence="5" id="KW-0677">Repeat</keyword>
<feature type="domain" description="Enhancer of mRNA-decapping protein 4 C-terminal" evidence="10">
    <location>
        <begin position="1496"/>
        <end position="1614"/>
    </location>
</feature>
<protein>
    <submittedName>
        <fullName evidence="11">Uncharacterized protein</fullName>
    </submittedName>
</protein>
<feature type="compositionally biased region" description="Polar residues" evidence="8">
    <location>
        <begin position="1071"/>
        <end position="1080"/>
    </location>
</feature>
<dbReference type="SUPFAM" id="SSF50978">
    <property type="entry name" value="WD40 repeat-like"/>
    <property type="match status" value="1"/>
</dbReference>
<evidence type="ECO:0000313" key="12">
    <source>
        <dbReference type="Proteomes" id="UP000069272"/>
    </source>
</evidence>
<evidence type="ECO:0000256" key="5">
    <source>
        <dbReference type="ARBA" id="ARBA00022737"/>
    </source>
</evidence>
<dbReference type="Gene3D" id="1.10.220.100">
    <property type="entry name" value="conserved c-terminal region of ge- 1"/>
    <property type="match status" value="1"/>
</dbReference>
<dbReference type="EnsemblMetazoa" id="AALB000274-RA">
    <property type="protein sequence ID" value="AALB000274-PA"/>
    <property type="gene ID" value="AALB000274"/>
</dbReference>
<feature type="region of interest" description="Disordered" evidence="8">
    <location>
        <begin position="503"/>
        <end position="587"/>
    </location>
</feature>
<proteinExistence type="inferred from homology"/>
<dbReference type="InterPro" id="IPR049404">
    <property type="entry name" value="EDC4_C"/>
</dbReference>
<feature type="coiled-coil region" evidence="7">
    <location>
        <begin position="1186"/>
        <end position="1213"/>
    </location>
</feature>
<comment type="subcellular location">
    <subcellularLocation>
        <location evidence="1">Cytoplasm</location>
        <location evidence="1">P-body</location>
    </subcellularLocation>
</comment>
<feature type="domain" description="Enhancer of mRNA-decapping protein 4 WD40 repeat region" evidence="9">
    <location>
        <begin position="49"/>
        <end position="378"/>
    </location>
</feature>
<evidence type="ECO:0000256" key="3">
    <source>
        <dbReference type="ARBA" id="ARBA00022490"/>
    </source>
</evidence>
<organism evidence="11 12">
    <name type="scientific">Anopheles albimanus</name>
    <name type="common">New world malaria mosquito</name>
    <dbReference type="NCBI Taxonomy" id="7167"/>
    <lineage>
        <taxon>Eukaryota</taxon>
        <taxon>Metazoa</taxon>
        <taxon>Ecdysozoa</taxon>
        <taxon>Arthropoda</taxon>
        <taxon>Hexapoda</taxon>
        <taxon>Insecta</taxon>
        <taxon>Pterygota</taxon>
        <taxon>Neoptera</taxon>
        <taxon>Endopterygota</taxon>
        <taxon>Diptera</taxon>
        <taxon>Nematocera</taxon>
        <taxon>Culicoidea</taxon>
        <taxon>Culicidae</taxon>
        <taxon>Anophelinae</taxon>
        <taxon>Anopheles</taxon>
    </lineage>
</organism>
<accession>A0A182F1F0</accession>
<feature type="region of interest" description="Disordered" evidence="8">
    <location>
        <begin position="938"/>
        <end position="988"/>
    </location>
</feature>
<feature type="compositionally biased region" description="Acidic residues" evidence="8">
    <location>
        <begin position="1018"/>
        <end position="1029"/>
    </location>
</feature>
<dbReference type="InterPro" id="IPR044938">
    <property type="entry name" value="EDC4_C_sf"/>
</dbReference>
<dbReference type="Proteomes" id="UP000069272">
    <property type="component" value="Chromosome 2L"/>
</dbReference>
<dbReference type="GO" id="GO:0000932">
    <property type="term" value="C:P-body"/>
    <property type="evidence" value="ECO:0007669"/>
    <property type="project" value="UniProtKB-SubCell"/>
</dbReference>
<dbReference type="VEuPathDB" id="VectorBase:AALB20_033990"/>
<feature type="compositionally biased region" description="Polar residues" evidence="8">
    <location>
        <begin position="385"/>
        <end position="399"/>
    </location>
</feature>
<feature type="region of interest" description="Disordered" evidence="8">
    <location>
        <begin position="643"/>
        <end position="673"/>
    </location>
</feature>
<dbReference type="InterPro" id="IPR015943">
    <property type="entry name" value="WD40/YVTN_repeat-like_dom_sf"/>
</dbReference>
<feature type="compositionally biased region" description="Acidic residues" evidence="8">
    <location>
        <begin position="721"/>
        <end position="732"/>
    </location>
</feature>
<dbReference type="InterPro" id="IPR036322">
    <property type="entry name" value="WD40_repeat_dom_sf"/>
</dbReference>
<feature type="compositionally biased region" description="Polar residues" evidence="8">
    <location>
        <begin position="976"/>
        <end position="988"/>
    </location>
</feature>
<feature type="compositionally biased region" description="Acidic residues" evidence="8">
    <location>
        <begin position="515"/>
        <end position="533"/>
    </location>
</feature>
<evidence type="ECO:0000313" key="11">
    <source>
        <dbReference type="EnsemblMetazoa" id="AALB000274-PA"/>
    </source>
</evidence>
<feature type="compositionally biased region" description="Polar residues" evidence="8">
    <location>
        <begin position="781"/>
        <end position="800"/>
    </location>
</feature>
<evidence type="ECO:0000259" key="9">
    <source>
        <dbReference type="Pfam" id="PF16529"/>
    </source>
</evidence>
<feature type="region of interest" description="Disordered" evidence="8">
    <location>
        <begin position="1"/>
        <end position="33"/>
    </location>
</feature>
<evidence type="ECO:0000256" key="4">
    <source>
        <dbReference type="ARBA" id="ARBA00022574"/>
    </source>
</evidence>
<feature type="compositionally biased region" description="Basic and acidic residues" evidence="8">
    <location>
        <begin position="1048"/>
        <end position="1070"/>
    </location>
</feature>
<keyword evidence="12" id="KW-1185">Reference proteome</keyword>
<dbReference type="Pfam" id="PF16529">
    <property type="entry name" value="Ge1_WD40"/>
    <property type="match status" value="1"/>
</dbReference>
<comment type="similarity">
    <text evidence="2">Belongs to the WD repeat EDC4 family.</text>
</comment>
<feature type="region of interest" description="Disordered" evidence="8">
    <location>
        <begin position="604"/>
        <end position="627"/>
    </location>
</feature>
<sequence length="1718" mass="188558">METSKTGSAQATKGSKTLLVSTPEQRQHSIKTSQKNVTVVCSGGKHDLGSSKIKLMNMVDYKWEQKHYPGRLIACHKECDVMAYGIKVTKQASREGMVRVVHLQAFDRVLIKGMSGEVLDIQFAHTSTPDCLLGIIEPTALHVHQVMLKDDKLTTTLKVKITDPLDGHVPVCDRISWCPYLRENEYEIDDFASQLLVWTRGATFQCYSINTLVKSCADPTNLSAWMLEEGGFKATDGEATITGSVFSADGSTLALSSTDGLIRFYQVYQHSNDGTPRCLHQWKPHGGKTINSFFFLDDHTETVDDNALWKHVITCAENNTEIKLWCCESWACLQTIRLKPDSTVGQPLHLKAEIDLSSTYLVLSDMTNRQLYVLQIRKGVSNATHDLQDQQVRPQSKSGGANLRGKVTTPKTLEQSALQRPHIVSIAEYPVSTPILSFSILYATARTHKFADSYQMRMLDDDDEEGLMQNSMVLRMFLLQPNSVQNCMLVYNAVPEEEIEPVLADNSDDEKVAADDEEPEDNLSEEEEEDEEAGMDKGRTVPASSSKESTVSVSSSKEEDEEEEREEEEQDKNEDDSGGLSGKPHLAAIDRTVVAAVKKLNDAMRSQSELSAPSVDSTPNGAALGATSTPVVTANKVNLMTPDSFGAPSTGGTAASERPGNWKHSYAERSGSIRGTQYDPLALLADHSASGVGPVTTPCSNNNSSGSASTSGANSGSDGCTSDDEEEDEEEGGGNTSVASVAGSERVANNTDDPDDGEDVDEAVEEEEEQEDVEDLESISRKTVSIVNPDQALSTTTNGDAVNEQKKRQKRASTGTVVLNVSSASLSVEHFTKILTLDDAEPPTVREKIKSDDTVNPNVLSTLILLANATKQQQQQQQQQQQLNHSQTNIVELLTSTDGQKKATIIGEVAGLTAPPPPTANALEEFVNMINNRAAASEAKLNSSSTQNGEAQQDNTGKDVPPIVPPMPSAEMLASGGSSPSREVQQIMSTKGAAGISIADELFQYMCIERKDSYEGEMNPEDDGEEESGELSVRYEQGGEAVVVENGTEERREKKDEADGNGKPRDDEQKNSSASFTVGSAASKEETLNVNAREIADDSPSPPTVTGSARDTRNAPADPAPPQPTFWPKTVPSQLPKETDSSDIIPPNPPPPTPAGAASTTMPVQLVDGKQLADVNGKLDRMMDILLLQSRQIEQLNQQIDALKKSKNDEYRRYSTVVNRLQQTLPKAMESQFIAFCQQQALKTEEQLRSVFTVLLAQIVGALESRLPKGVPDRTTEQLRAAFLKDIQSFVLPPITAKIEGMQQMLAMAKRQSNASMIKETVQEAILSQSLLDTLSSSVSKGLRSNQEQIYHSTVRDTMLPGYERCAQELFRQLNDTFKAGLKEFMSRVEHYAMRSELIGSQLAGMEKTIRVLPQKLAIDCERTTAAVVQTMRQNIEKDWKGLQTPLLETIRQHIRQEIEKGFEAQASSLEDSVLSVVRSQAQTPAPNNVDIQEQIRQYLAGGQINKAFHKALLSNDLTLVEFVLERADFKQVFNPCTLEQTVLLSLIQQISADMSNHNDLKHKYLSDAIVSLNFQDPITKEHSPKVMVELINNSLAFMEANPSNLLCTSLKMLSGESLLIQRAHLHTITLALVGGISIRFRRLHQRWHGIVMQIEQRDGRLRADPLLQCPVLRGDDVATRLRDRLDARGPVDGVLLVATPMHQKPLQQLTGADETRP</sequence>
<reference evidence="11" key="2">
    <citation type="submission" date="2022-08" db="UniProtKB">
        <authorList>
            <consortium name="EnsemblMetazoa"/>
        </authorList>
    </citation>
    <scope>IDENTIFICATION</scope>
    <source>
        <strain evidence="11">STECLA/ALBI9_A</strain>
    </source>
</reference>
<keyword evidence="3" id="KW-0963">Cytoplasm</keyword>
<dbReference type="STRING" id="7167.A0A182F1F0"/>
<dbReference type="Gene3D" id="6.10.140.270">
    <property type="match status" value="1"/>
</dbReference>
<name>A0A182F1F0_ANOAL</name>
<evidence type="ECO:0000256" key="6">
    <source>
        <dbReference type="ARBA" id="ARBA00023054"/>
    </source>
</evidence>
<dbReference type="InterPro" id="IPR032401">
    <property type="entry name" value="EDC4_WD40"/>
</dbReference>
<dbReference type="GO" id="GO:0031087">
    <property type="term" value="P:deadenylation-independent decapping of nuclear-transcribed mRNA"/>
    <property type="evidence" value="ECO:0007669"/>
    <property type="project" value="InterPro"/>
</dbReference>
<keyword evidence="6 7" id="KW-0175">Coiled coil</keyword>
<dbReference type="PANTHER" id="PTHR15598">
    <property type="entry name" value="ENHANCER OF MRNA-DECAPPING PROTEIN 4"/>
    <property type="match status" value="1"/>
</dbReference>
<feature type="compositionally biased region" description="Acidic residues" evidence="8">
    <location>
        <begin position="558"/>
        <end position="577"/>
    </location>
</feature>
<dbReference type="InterPro" id="IPR045152">
    <property type="entry name" value="EDC4-like"/>
</dbReference>